<evidence type="ECO:0008006" key="2">
    <source>
        <dbReference type="Google" id="ProtNLM"/>
    </source>
</evidence>
<name>A0A0L8G6S0_OCTBM</name>
<reference evidence="1" key="1">
    <citation type="submission" date="2015-07" db="EMBL/GenBank/DDBJ databases">
        <title>MeaNS - Measles Nucleotide Surveillance Program.</title>
        <authorList>
            <person name="Tran T."/>
            <person name="Druce J."/>
        </authorList>
    </citation>
    <scope>NUCLEOTIDE SEQUENCE</scope>
    <source>
        <strain evidence="1">UCB-OBI-ISO-001</strain>
        <tissue evidence="1">Gonad</tissue>
    </source>
</reference>
<gene>
    <name evidence="1" type="ORF">OCBIM_22039020mg</name>
</gene>
<feature type="non-terminal residue" evidence="1">
    <location>
        <position position="72"/>
    </location>
</feature>
<sequence length="72" mass="8212">MPADFQDITMVTLYKNKGAKLDCRSYRSISLVSFAEKILTCILFNRLLINISERNLPEPQCGFCPVHSTIDM</sequence>
<protein>
    <recommendedName>
        <fullName evidence="2">Reverse transcriptase domain-containing protein</fullName>
    </recommendedName>
</protein>
<accession>A0A0L8G6S0</accession>
<proteinExistence type="predicted"/>
<organism evidence="1">
    <name type="scientific">Octopus bimaculoides</name>
    <name type="common">California two-spotted octopus</name>
    <dbReference type="NCBI Taxonomy" id="37653"/>
    <lineage>
        <taxon>Eukaryota</taxon>
        <taxon>Metazoa</taxon>
        <taxon>Spiralia</taxon>
        <taxon>Lophotrochozoa</taxon>
        <taxon>Mollusca</taxon>
        <taxon>Cephalopoda</taxon>
        <taxon>Coleoidea</taxon>
        <taxon>Octopodiformes</taxon>
        <taxon>Octopoda</taxon>
        <taxon>Incirrata</taxon>
        <taxon>Octopodidae</taxon>
        <taxon>Octopus</taxon>
    </lineage>
</organism>
<evidence type="ECO:0000313" key="1">
    <source>
        <dbReference type="EMBL" id="KOF72727.1"/>
    </source>
</evidence>
<dbReference type="EMBL" id="KQ423511">
    <property type="protein sequence ID" value="KOF72727.1"/>
    <property type="molecule type" value="Genomic_DNA"/>
</dbReference>
<dbReference type="AlphaFoldDB" id="A0A0L8G6S0"/>